<dbReference type="EC" id="2.4.-.-" evidence="2"/>
<keyword evidence="2" id="KW-0808">Transferase</keyword>
<reference evidence="2 3" key="1">
    <citation type="submission" date="2024-09" db="EMBL/GenBank/DDBJ databases">
        <title>Laminarin stimulates single cell rates of sulfate reduction while oxygen inhibits transcriptomic activity in coastal marine sediment.</title>
        <authorList>
            <person name="Lindsay M."/>
            <person name="Orcutt B."/>
            <person name="Emerson D."/>
            <person name="Stepanauskas R."/>
            <person name="D'Angelo T."/>
        </authorList>
    </citation>
    <scope>NUCLEOTIDE SEQUENCE [LARGE SCALE GENOMIC DNA]</scope>
    <source>
        <strain evidence="2">SAG AM-311-K15</strain>
    </source>
</reference>
<comment type="caution">
    <text evidence="2">The sequence shown here is derived from an EMBL/GenBank/DDBJ whole genome shotgun (WGS) entry which is preliminary data.</text>
</comment>
<organism evidence="2 3">
    <name type="scientific">candidate division CSSED10-310 bacterium</name>
    <dbReference type="NCBI Taxonomy" id="2855610"/>
    <lineage>
        <taxon>Bacteria</taxon>
        <taxon>Bacteria division CSSED10-310</taxon>
    </lineage>
</organism>
<dbReference type="Gene3D" id="3.40.50.2000">
    <property type="entry name" value="Glycogen Phosphorylase B"/>
    <property type="match status" value="2"/>
</dbReference>
<dbReference type="PANTHER" id="PTHR12526">
    <property type="entry name" value="GLYCOSYLTRANSFERASE"/>
    <property type="match status" value="1"/>
</dbReference>
<evidence type="ECO:0000259" key="1">
    <source>
        <dbReference type="Pfam" id="PF00534"/>
    </source>
</evidence>
<proteinExistence type="predicted"/>
<gene>
    <name evidence="2" type="ORF">ACFL27_22055</name>
</gene>
<accession>A0ABV6Z364</accession>
<dbReference type="EMBL" id="JBHPBY010000384">
    <property type="protein sequence ID" value="MFC1852892.1"/>
    <property type="molecule type" value="Genomic_DNA"/>
</dbReference>
<sequence>MISRPARKKELAIVIPHLGDGGVQRVVSILANIWSGQGRRLCVISLYKDDEAYTLDKSIEHIRLYDWQYGGFLLMIIESLRLKVERLKNLKLFLVLMDYLEKAGFFTAISSLNKTLLKFIIRLSSLGLISGLWKIHLPIFFRVQKLRQAIDYTGAPVVLSFCGSANIMSILAGKPLGKKVIISERNDPCRQKLEFPWNAMRSIFYGQADVVTANSRGALPYLEKYVLPEKLLFVPNPLPQPPQYPVDGPGSVKGNPHRILIVARLHRQKGHKILLDAFAQCSPSLKNWCLSIVGRGDLKEDLQQQAKELGIDQLVDWHGQVNNPFDYYRSADLFVLPSLHEGMPNALLEAMSCGLAVVISDASPGPLELIEHGQTGWVVPVNDATALARAMVRLAQDPALRSSLGEAARASILCGKPSITLTIWEKLLGWQTEGKIDDY</sequence>
<dbReference type="SUPFAM" id="SSF53756">
    <property type="entry name" value="UDP-Glycosyltransferase/glycogen phosphorylase"/>
    <property type="match status" value="1"/>
</dbReference>
<evidence type="ECO:0000313" key="3">
    <source>
        <dbReference type="Proteomes" id="UP001594351"/>
    </source>
</evidence>
<dbReference type="InterPro" id="IPR001296">
    <property type="entry name" value="Glyco_trans_1"/>
</dbReference>
<dbReference type="Pfam" id="PF00534">
    <property type="entry name" value="Glycos_transf_1"/>
    <property type="match status" value="1"/>
</dbReference>
<keyword evidence="3" id="KW-1185">Reference proteome</keyword>
<evidence type="ECO:0000313" key="2">
    <source>
        <dbReference type="EMBL" id="MFC1852892.1"/>
    </source>
</evidence>
<feature type="domain" description="Glycosyl transferase family 1" evidence="1">
    <location>
        <begin position="254"/>
        <end position="410"/>
    </location>
</feature>
<dbReference type="GO" id="GO:0016757">
    <property type="term" value="F:glycosyltransferase activity"/>
    <property type="evidence" value="ECO:0007669"/>
    <property type="project" value="UniProtKB-KW"/>
</dbReference>
<dbReference type="Proteomes" id="UP001594351">
    <property type="component" value="Unassembled WGS sequence"/>
</dbReference>
<protein>
    <submittedName>
        <fullName evidence="2">Glycosyltransferase</fullName>
        <ecNumber evidence="2">2.4.-.-</ecNumber>
    </submittedName>
</protein>
<name>A0ABV6Z364_UNCC1</name>
<keyword evidence="2" id="KW-0328">Glycosyltransferase</keyword>
<dbReference type="PANTHER" id="PTHR12526:SF638">
    <property type="entry name" value="SPORE COAT PROTEIN SA"/>
    <property type="match status" value="1"/>
</dbReference>